<keyword evidence="2" id="KW-0456">Lyase</keyword>
<dbReference type="InterPro" id="IPR052158">
    <property type="entry name" value="INH-QAR"/>
</dbReference>
<proteinExistence type="predicted"/>
<dbReference type="EMBL" id="JBHTAP010000001">
    <property type="protein sequence ID" value="MFC7234713.1"/>
    <property type="molecule type" value="Genomic_DNA"/>
</dbReference>
<evidence type="ECO:0000313" key="3">
    <source>
        <dbReference type="Proteomes" id="UP001596398"/>
    </source>
</evidence>
<dbReference type="CDD" id="cd03139">
    <property type="entry name" value="GATase1_PfpI_2"/>
    <property type="match status" value="1"/>
</dbReference>
<name>A0ABD5ZMP1_9EURY</name>
<dbReference type="EC" id="4.2.1.-" evidence="2"/>
<accession>A0ABD5ZMP1</accession>
<dbReference type="Gene3D" id="3.40.50.880">
    <property type="match status" value="1"/>
</dbReference>
<dbReference type="Proteomes" id="UP001596398">
    <property type="component" value="Unassembled WGS sequence"/>
</dbReference>
<dbReference type="PANTHER" id="PTHR43130:SF3">
    <property type="entry name" value="HTH-TYPE TRANSCRIPTIONAL REGULATOR RV1931C"/>
    <property type="match status" value="1"/>
</dbReference>
<protein>
    <submittedName>
        <fullName evidence="2">DJ-1/PfpI family protein</fullName>
        <ecNumber evidence="2">4.2.1.-</ecNumber>
    </submittedName>
</protein>
<feature type="domain" description="DJ-1/PfpI" evidence="1">
    <location>
        <begin position="3"/>
        <end position="175"/>
    </location>
</feature>
<sequence>MNVEIAIYEGFDELDAVGPYEVLANGLRYAADEGSVRMVTRDGRDAVTASHGLRVGADGELGGSDPDLVVVPGGGWSDPDAEAGARAEYDDGRLPDRLAALYAEGVPLATVCTGAMLAAKTGLFDGKPAVTHASALDDLADAGADVREARVVDTGDLLSAGGVTSGLDLAFHVVDREFGADVAERVAREMEYEPSGDVVVV</sequence>
<dbReference type="InterPro" id="IPR029062">
    <property type="entry name" value="Class_I_gatase-like"/>
</dbReference>
<dbReference type="PANTHER" id="PTHR43130">
    <property type="entry name" value="ARAC-FAMILY TRANSCRIPTIONAL REGULATOR"/>
    <property type="match status" value="1"/>
</dbReference>
<keyword evidence="3" id="KW-1185">Reference proteome</keyword>
<gene>
    <name evidence="2" type="ORF">ACFQJ4_05195</name>
</gene>
<dbReference type="InterPro" id="IPR002818">
    <property type="entry name" value="DJ-1/PfpI"/>
</dbReference>
<dbReference type="GeneID" id="79266382"/>
<dbReference type="SUPFAM" id="SSF52317">
    <property type="entry name" value="Class I glutamine amidotransferase-like"/>
    <property type="match status" value="1"/>
</dbReference>
<evidence type="ECO:0000259" key="1">
    <source>
        <dbReference type="Pfam" id="PF01965"/>
    </source>
</evidence>
<comment type="caution">
    <text evidence="2">The sequence shown here is derived from an EMBL/GenBank/DDBJ whole genome shotgun (WGS) entry which is preliminary data.</text>
</comment>
<evidence type="ECO:0000313" key="2">
    <source>
        <dbReference type="EMBL" id="MFC7234713.1"/>
    </source>
</evidence>
<dbReference type="Pfam" id="PF01965">
    <property type="entry name" value="DJ-1_PfpI"/>
    <property type="match status" value="1"/>
</dbReference>
<reference evidence="2 3" key="1">
    <citation type="journal article" date="2019" name="Int. J. Syst. Evol. Microbiol.">
        <title>The Global Catalogue of Microorganisms (GCM) 10K type strain sequencing project: providing services to taxonomists for standard genome sequencing and annotation.</title>
        <authorList>
            <consortium name="The Broad Institute Genomics Platform"/>
            <consortium name="The Broad Institute Genome Sequencing Center for Infectious Disease"/>
            <person name="Wu L."/>
            <person name="Ma J."/>
        </authorList>
    </citation>
    <scope>NUCLEOTIDE SEQUENCE [LARGE SCALE GENOMIC DNA]</scope>
    <source>
        <strain evidence="2 3">DT85</strain>
    </source>
</reference>
<organism evidence="2 3">
    <name type="scientific">Halosegnis marinus</name>
    <dbReference type="NCBI Taxonomy" id="3034023"/>
    <lineage>
        <taxon>Archaea</taxon>
        <taxon>Methanobacteriati</taxon>
        <taxon>Methanobacteriota</taxon>
        <taxon>Stenosarchaea group</taxon>
        <taxon>Halobacteria</taxon>
        <taxon>Halobacteriales</taxon>
        <taxon>Natronomonadaceae</taxon>
        <taxon>Halosegnis</taxon>
    </lineage>
</organism>
<dbReference type="RefSeq" id="WP_276235728.1">
    <property type="nucleotide sequence ID" value="NZ_CP119802.1"/>
</dbReference>
<dbReference type="AlphaFoldDB" id="A0ABD5ZMP1"/>
<dbReference type="GO" id="GO:0016829">
    <property type="term" value="F:lyase activity"/>
    <property type="evidence" value="ECO:0007669"/>
    <property type="project" value="UniProtKB-KW"/>
</dbReference>